<comment type="caution">
    <text evidence="1">The sequence shown here is derived from an EMBL/GenBank/DDBJ whole genome shotgun (WGS) entry which is preliminary data.</text>
</comment>
<reference evidence="1 2" key="1">
    <citation type="submission" date="2024-03" db="EMBL/GenBank/DDBJ databases">
        <title>The Acrasis kona genome and developmental transcriptomes reveal deep origins of eukaryotic multicellular pathways.</title>
        <authorList>
            <person name="Sheikh S."/>
            <person name="Fu C.-J."/>
            <person name="Brown M.W."/>
            <person name="Baldauf S.L."/>
        </authorList>
    </citation>
    <scope>NUCLEOTIDE SEQUENCE [LARGE SCALE GENOMIC DNA]</scope>
    <source>
        <strain evidence="1 2">ATCC MYA-3509</strain>
    </source>
</reference>
<keyword evidence="2" id="KW-1185">Reference proteome</keyword>
<dbReference type="GO" id="GO:0061891">
    <property type="term" value="F:calcium ion sensor activity"/>
    <property type="evidence" value="ECO:0007669"/>
    <property type="project" value="TreeGrafter"/>
</dbReference>
<dbReference type="EMBL" id="JAOPGA020001439">
    <property type="protein sequence ID" value="KAL0488438.1"/>
    <property type="molecule type" value="Genomic_DNA"/>
</dbReference>
<evidence type="ECO:0000313" key="1">
    <source>
        <dbReference type="EMBL" id="KAL0488438.1"/>
    </source>
</evidence>
<dbReference type="GO" id="GO:0005509">
    <property type="term" value="F:calcium ion binding"/>
    <property type="evidence" value="ECO:0007669"/>
    <property type="project" value="InterPro"/>
</dbReference>
<dbReference type="Proteomes" id="UP001431209">
    <property type="component" value="Unassembled WGS sequence"/>
</dbReference>
<protein>
    <submittedName>
        <fullName evidence="1">EF-hand calcium-binding domain-containing protein</fullName>
    </submittedName>
</protein>
<dbReference type="PANTHER" id="PTHR47065:SF1">
    <property type="entry name" value="EF-HAND CALCIUM-BINDING DOMAIN-CONTAINING PROTEIN 9"/>
    <property type="match status" value="1"/>
</dbReference>
<organism evidence="1 2">
    <name type="scientific">Acrasis kona</name>
    <dbReference type="NCBI Taxonomy" id="1008807"/>
    <lineage>
        <taxon>Eukaryota</taxon>
        <taxon>Discoba</taxon>
        <taxon>Heterolobosea</taxon>
        <taxon>Tetramitia</taxon>
        <taxon>Eutetramitia</taxon>
        <taxon>Acrasidae</taxon>
        <taxon>Acrasis</taxon>
    </lineage>
</organism>
<dbReference type="GO" id="GO:0005737">
    <property type="term" value="C:cytoplasm"/>
    <property type="evidence" value="ECO:0007669"/>
    <property type="project" value="TreeGrafter"/>
</dbReference>
<dbReference type="AlphaFoldDB" id="A0AAW2ZHG9"/>
<proteinExistence type="predicted"/>
<sequence>MSLVLDFEKIISILASVEKDTINQIKPSLKLKSTNINQYKSSLVSLYQIISQDVAFRDFFRYIQDCIVQTVVMLSPRGMTSEDDRMSNSTPRVSGISFPINRKHTHQINLSEFTFCTIMQELTIDCSEHVILDLFDTLDVAGRGTVNVESAYMLILIHIAREAGITTRFLYQFGSYAYDLFMLKPRPNVAHEDSTLIFTQDDNFRKLGQICLIDEYDMTKILRDFISSNSKRTNCLMSREEFIPLYFVLFKNWDQKSKKNNL</sequence>
<name>A0AAW2ZHG9_9EUKA</name>
<accession>A0AAW2ZHG9</accession>
<dbReference type="InterPro" id="IPR042798">
    <property type="entry name" value="EFCAB9"/>
</dbReference>
<gene>
    <name evidence="1" type="ORF">AKO1_015623</name>
</gene>
<evidence type="ECO:0000313" key="2">
    <source>
        <dbReference type="Proteomes" id="UP001431209"/>
    </source>
</evidence>
<dbReference type="PANTHER" id="PTHR47065">
    <property type="entry name" value="EF-HAND CALCIUM-BINDING DOMAIN-CONTAINING PROTEIN 9"/>
    <property type="match status" value="1"/>
</dbReference>